<protein>
    <submittedName>
        <fullName evidence="1">Uncharacterized protein</fullName>
    </submittedName>
</protein>
<organism evidence="1 2">
    <name type="scientific">Tetranychus urticae</name>
    <name type="common">Two-spotted spider mite</name>
    <dbReference type="NCBI Taxonomy" id="32264"/>
    <lineage>
        <taxon>Eukaryota</taxon>
        <taxon>Metazoa</taxon>
        <taxon>Ecdysozoa</taxon>
        <taxon>Arthropoda</taxon>
        <taxon>Chelicerata</taxon>
        <taxon>Arachnida</taxon>
        <taxon>Acari</taxon>
        <taxon>Acariformes</taxon>
        <taxon>Trombidiformes</taxon>
        <taxon>Prostigmata</taxon>
        <taxon>Eleutherengona</taxon>
        <taxon>Raphignathae</taxon>
        <taxon>Tetranychoidea</taxon>
        <taxon>Tetranychidae</taxon>
        <taxon>Tetranychus</taxon>
    </lineage>
</organism>
<accession>T1K7L8</accession>
<reference evidence="2" key="1">
    <citation type="submission" date="2011-08" db="EMBL/GenBank/DDBJ databases">
        <authorList>
            <person name="Rombauts S."/>
        </authorList>
    </citation>
    <scope>NUCLEOTIDE SEQUENCE</scope>
    <source>
        <strain evidence="2">London</strain>
    </source>
</reference>
<name>T1K7L8_TETUR</name>
<dbReference type="AlphaFoldDB" id="T1K7L8"/>
<dbReference type="Proteomes" id="UP000015104">
    <property type="component" value="Unassembled WGS sequence"/>
</dbReference>
<dbReference type="HOGENOM" id="CLU_1143845_0_0_1"/>
<proteinExistence type="predicted"/>
<keyword evidence="2" id="KW-1185">Reference proteome</keyword>
<evidence type="ECO:0000313" key="2">
    <source>
        <dbReference type="Proteomes" id="UP000015104"/>
    </source>
</evidence>
<evidence type="ECO:0000313" key="1">
    <source>
        <dbReference type="EnsemblMetazoa" id="tetur06g04750.1"/>
    </source>
</evidence>
<reference evidence="1" key="2">
    <citation type="submission" date="2015-06" db="UniProtKB">
        <authorList>
            <consortium name="EnsemblMetazoa"/>
        </authorList>
    </citation>
    <scope>IDENTIFICATION</scope>
</reference>
<dbReference type="EMBL" id="CAEY01001807">
    <property type="status" value="NOT_ANNOTATED_CDS"/>
    <property type="molecule type" value="Genomic_DNA"/>
</dbReference>
<dbReference type="EnsemblMetazoa" id="tetur06g04750.1">
    <property type="protein sequence ID" value="tetur06g04750.1"/>
    <property type="gene ID" value="tetur06g04750"/>
</dbReference>
<sequence length="318" mass="36676">MNRFNSFISAYGATLSTKDVEILQELFALDAFASLHKFNPFIWGEYYSTIPDIRFTLEFLVDLPLDPSVDYEDRPDLYDPYPVPLLLNSLLIEIIEIVDTPKDSLFYAIKDFVTDKPKLDSYQITLLFKNLLTTKGLEWKKCQKLVPMIFAVTSYQSTPAIGLHSLAKSAKMFLIEYGLTVWLTNIVASLDSKDPSEQDELKDLVKILQKSCRNTDLPKNCYKQQLKMLKVWVKFSESSSMNIDRSVIRGDKVMNFFRGNCQLLAVQPSIQSGEYMQEFARRFFVSTLQNFDFNQNYFFVANGKRWLVASLAAERQSL</sequence>